<dbReference type="AlphaFoldDB" id="A0AAD8PS50"/>
<protein>
    <submittedName>
        <fullName evidence="1">Uncharacterized protein</fullName>
    </submittedName>
</protein>
<accession>A0AAD8PS50</accession>
<organism evidence="1 2">
    <name type="scientific">Colletotrichum navitas</name>
    <dbReference type="NCBI Taxonomy" id="681940"/>
    <lineage>
        <taxon>Eukaryota</taxon>
        <taxon>Fungi</taxon>
        <taxon>Dikarya</taxon>
        <taxon>Ascomycota</taxon>
        <taxon>Pezizomycotina</taxon>
        <taxon>Sordariomycetes</taxon>
        <taxon>Hypocreomycetidae</taxon>
        <taxon>Glomerellales</taxon>
        <taxon>Glomerellaceae</taxon>
        <taxon>Colletotrichum</taxon>
        <taxon>Colletotrichum graminicola species complex</taxon>
    </lineage>
</organism>
<name>A0AAD8PS50_9PEZI</name>
<proteinExistence type="predicted"/>
<dbReference type="GeneID" id="85436787"/>
<reference evidence="1" key="1">
    <citation type="submission" date="2021-06" db="EMBL/GenBank/DDBJ databases">
        <title>Comparative genomics, transcriptomics and evolutionary studies reveal genomic signatures of adaptation to plant cell wall in hemibiotrophic fungi.</title>
        <authorList>
            <consortium name="DOE Joint Genome Institute"/>
            <person name="Baroncelli R."/>
            <person name="Diaz J.F."/>
            <person name="Benocci T."/>
            <person name="Peng M."/>
            <person name="Battaglia E."/>
            <person name="Haridas S."/>
            <person name="Andreopoulos W."/>
            <person name="Labutti K."/>
            <person name="Pangilinan J."/>
            <person name="Floch G.L."/>
            <person name="Makela M.R."/>
            <person name="Henrissat B."/>
            <person name="Grigoriev I.V."/>
            <person name="Crouch J.A."/>
            <person name="De Vries R.P."/>
            <person name="Sukno S.A."/>
            <person name="Thon M.R."/>
        </authorList>
    </citation>
    <scope>NUCLEOTIDE SEQUENCE</scope>
    <source>
        <strain evidence="1">CBS 125086</strain>
    </source>
</reference>
<comment type="caution">
    <text evidence="1">The sequence shown here is derived from an EMBL/GenBank/DDBJ whole genome shotgun (WGS) entry which is preliminary data.</text>
</comment>
<keyword evidence="2" id="KW-1185">Reference proteome</keyword>
<evidence type="ECO:0000313" key="2">
    <source>
        <dbReference type="Proteomes" id="UP001230504"/>
    </source>
</evidence>
<gene>
    <name evidence="1" type="ORF">LY79DRAFT_337748</name>
</gene>
<dbReference type="Proteomes" id="UP001230504">
    <property type="component" value="Unassembled WGS sequence"/>
</dbReference>
<evidence type="ECO:0000313" key="1">
    <source>
        <dbReference type="EMBL" id="KAK1579723.1"/>
    </source>
</evidence>
<dbReference type="RefSeq" id="XP_060410831.1">
    <property type="nucleotide sequence ID" value="XM_060552547.1"/>
</dbReference>
<dbReference type="EMBL" id="JAHLJV010000063">
    <property type="protein sequence ID" value="KAK1579723.1"/>
    <property type="molecule type" value="Genomic_DNA"/>
</dbReference>
<sequence length="195" mass="21387">MPAMKTFRGHATPMEARDAFERAAYRRYPGRSKEDGRPIGNHRRLALLTGSNGVHICLERPRMLPAHPVFPATQARGCELEGKRGRGQGPAELDGRDRMNRGQQAARCGVSSDEPGASKRAMPCKGRNSGAVFPPYKLQTGERESGCEWAIPLGGLCCRPDPSWSLDRILAAMVGGMRLLDDLDRPSSSSRIARY</sequence>